<evidence type="ECO:0000313" key="1">
    <source>
        <dbReference type="EMBL" id="KAF1377627.1"/>
    </source>
</evidence>
<evidence type="ECO:0000313" key="2">
    <source>
        <dbReference type="Proteomes" id="UP000465112"/>
    </source>
</evidence>
<sequence length="95" mass="10275">MRTTHNIFLRPTYSTGAHHTGRRAHTRPGAVNALLRRSTLYCSSTAGGVSGCRGEDGGGVESRAALGPWRGKLKDETELPWPQAHGNIIMLPLHC</sequence>
<dbReference type="EMBL" id="VHII01000017">
    <property type="protein sequence ID" value="KAF1377627.1"/>
    <property type="molecule type" value="Genomic_DNA"/>
</dbReference>
<dbReference type="AlphaFoldDB" id="A0A6A5DTY2"/>
<accession>A0A6A5DTY2</accession>
<protein>
    <submittedName>
        <fullName evidence="1">Uncharacterized protein</fullName>
    </submittedName>
</protein>
<name>A0A6A5DTY2_PERFL</name>
<proteinExistence type="predicted"/>
<dbReference type="Proteomes" id="UP000465112">
    <property type="component" value="Chromosome 17"/>
</dbReference>
<keyword evidence="2" id="KW-1185">Reference proteome</keyword>
<organism evidence="1 2">
    <name type="scientific">Perca fluviatilis</name>
    <name type="common">European perch</name>
    <dbReference type="NCBI Taxonomy" id="8168"/>
    <lineage>
        <taxon>Eukaryota</taxon>
        <taxon>Metazoa</taxon>
        <taxon>Chordata</taxon>
        <taxon>Craniata</taxon>
        <taxon>Vertebrata</taxon>
        <taxon>Euteleostomi</taxon>
        <taxon>Actinopterygii</taxon>
        <taxon>Neopterygii</taxon>
        <taxon>Teleostei</taxon>
        <taxon>Neoteleostei</taxon>
        <taxon>Acanthomorphata</taxon>
        <taxon>Eupercaria</taxon>
        <taxon>Perciformes</taxon>
        <taxon>Percoidei</taxon>
        <taxon>Percidae</taxon>
        <taxon>Percinae</taxon>
        <taxon>Perca</taxon>
    </lineage>
</organism>
<gene>
    <name evidence="1" type="ORF">PFLUV_G00202730</name>
</gene>
<comment type="caution">
    <text evidence="1">The sequence shown here is derived from an EMBL/GenBank/DDBJ whole genome shotgun (WGS) entry which is preliminary data.</text>
</comment>
<reference evidence="1 2" key="1">
    <citation type="submission" date="2019-06" db="EMBL/GenBank/DDBJ databases">
        <title>A chromosome-scale genome assembly of the European perch, Perca fluviatilis.</title>
        <authorList>
            <person name="Roques C."/>
            <person name="Zahm M."/>
            <person name="Cabau C."/>
            <person name="Klopp C."/>
            <person name="Bouchez O."/>
            <person name="Donnadieu C."/>
            <person name="Kuhl H."/>
            <person name="Gislard M."/>
            <person name="Guendouz S."/>
            <person name="Journot L."/>
            <person name="Haffray P."/>
            <person name="Bestin A."/>
            <person name="Morvezen R."/>
            <person name="Feron R."/>
            <person name="Wen M."/>
            <person name="Jouanno E."/>
            <person name="Herpin A."/>
            <person name="Schartl M."/>
            <person name="Postlethwait J."/>
            <person name="Schaerlinger B."/>
            <person name="Chardard D."/>
            <person name="Lecocq T."/>
            <person name="Poncet C."/>
            <person name="Jaffrelo L."/>
            <person name="Lampietro C."/>
            <person name="Guiguen Y."/>
        </authorList>
    </citation>
    <scope>NUCLEOTIDE SEQUENCE [LARGE SCALE GENOMIC DNA]</scope>
    <source>
        <tissue evidence="1">Blood</tissue>
    </source>
</reference>